<proteinExistence type="predicted"/>
<sequence>MDIALTVLGGLGLFLYGMTMMSAGLQKTAGNELKKIIEILTTNIYMGILVGTLVTVLIQSSSGTTVMVIGFVNAGIMSLTQAAGVIMGANIGTTITGQLIALNLSEYAPLAVIIGVALLMFSPQKRTKDLAEVIIGVGILFIGMDMMSSGLVLLSAFPEFVRVMSTLDNPILGVLFGFLLTTLVQSSSAAVGLLQALGTEGLININRAVPILLGGNIGTTTTGMLSSIGAKKNAKRAAIINLIFKIAGTVIFMLFLDMPIRKLVLAISPTNISRQIANTHTLFNIISVLLLLPFVNIIIKIANWIVPGEDEEEETATIYLDKRITETPSIALGQVHKEILRMTDLVLENLVEVKDSLTNKDLSQSDKILERENLIDQLDQEITTYLMDLSNETLADLQQNQINKYLYTVNDIERMGDHIDNLEQLARYMVENDIAFTDPAMEGLTDLFDKCIQVVSATKTAFEFTDADLSRTVYEIEDEVDRIEENNRNKHIERSNKKICGAKPGMVFLEALSNLERLSDHANNIADYILNTF</sequence>
<dbReference type="PANTHER" id="PTHR10010">
    <property type="entry name" value="SOLUTE CARRIER FAMILY 34 SODIUM PHOSPHATE , MEMBER 2-RELATED"/>
    <property type="match status" value="1"/>
</dbReference>
<feature type="transmembrane region" description="Helical" evidence="6">
    <location>
        <begin position="237"/>
        <end position="256"/>
    </location>
</feature>
<evidence type="ECO:0000313" key="8">
    <source>
        <dbReference type="EMBL" id="SHE27209.1"/>
    </source>
</evidence>
<evidence type="ECO:0000256" key="5">
    <source>
        <dbReference type="ARBA" id="ARBA00023136"/>
    </source>
</evidence>
<organism evidence="8 9">
    <name type="scientific">Atopostipes suicloacalis DSM 15692</name>
    <dbReference type="NCBI Taxonomy" id="1121025"/>
    <lineage>
        <taxon>Bacteria</taxon>
        <taxon>Bacillati</taxon>
        <taxon>Bacillota</taxon>
        <taxon>Bacilli</taxon>
        <taxon>Lactobacillales</taxon>
        <taxon>Carnobacteriaceae</taxon>
        <taxon>Atopostipes</taxon>
    </lineage>
</organism>
<dbReference type="GO" id="GO:0044341">
    <property type="term" value="P:sodium-dependent phosphate transport"/>
    <property type="evidence" value="ECO:0007669"/>
    <property type="project" value="InterPro"/>
</dbReference>
<feature type="transmembrane region" description="Helical" evidence="6">
    <location>
        <begin position="36"/>
        <end position="58"/>
    </location>
</feature>
<dbReference type="AlphaFoldDB" id="A0A1M4S4V2"/>
<feature type="transmembrane region" description="Helical" evidence="6">
    <location>
        <begin position="99"/>
        <end position="121"/>
    </location>
</feature>
<evidence type="ECO:0000313" key="9">
    <source>
        <dbReference type="Proteomes" id="UP000184128"/>
    </source>
</evidence>
<feature type="transmembrane region" description="Helical" evidence="6">
    <location>
        <begin position="65"/>
        <end position="87"/>
    </location>
</feature>
<keyword evidence="9" id="KW-1185">Reference proteome</keyword>
<keyword evidence="5 6" id="KW-0472">Membrane</keyword>
<dbReference type="Pfam" id="PF01895">
    <property type="entry name" value="PhoU"/>
    <property type="match status" value="2"/>
</dbReference>
<dbReference type="GO" id="GO:0005886">
    <property type="term" value="C:plasma membrane"/>
    <property type="evidence" value="ECO:0007669"/>
    <property type="project" value="UniProtKB-SubCell"/>
</dbReference>
<dbReference type="Proteomes" id="UP000184128">
    <property type="component" value="Unassembled WGS sequence"/>
</dbReference>
<feature type="domain" description="PhoU" evidence="7">
    <location>
        <begin position="445"/>
        <end position="529"/>
    </location>
</feature>
<evidence type="ECO:0000256" key="6">
    <source>
        <dbReference type="SAM" id="Phobius"/>
    </source>
</evidence>
<keyword evidence="4 6" id="KW-1133">Transmembrane helix</keyword>
<dbReference type="OrthoDB" id="9763003at2"/>
<feature type="transmembrane region" description="Helical" evidence="6">
    <location>
        <begin position="276"/>
        <end position="299"/>
    </location>
</feature>
<name>A0A1M4S4V2_9LACT</name>
<evidence type="ECO:0000256" key="3">
    <source>
        <dbReference type="ARBA" id="ARBA00022692"/>
    </source>
</evidence>
<keyword evidence="2" id="KW-1003">Cell membrane</keyword>
<feature type="transmembrane region" description="Helical" evidence="6">
    <location>
        <begin position="133"/>
        <end position="154"/>
    </location>
</feature>
<feature type="transmembrane region" description="Helical" evidence="6">
    <location>
        <begin position="174"/>
        <end position="197"/>
    </location>
</feature>
<accession>A0A1M4S4V2</accession>
<dbReference type="Gene3D" id="1.20.58.220">
    <property type="entry name" value="Phosphate transport system protein phou homolog 2, domain 2"/>
    <property type="match status" value="1"/>
</dbReference>
<evidence type="ECO:0000256" key="2">
    <source>
        <dbReference type="ARBA" id="ARBA00022475"/>
    </source>
</evidence>
<dbReference type="NCBIfam" id="NF037997">
    <property type="entry name" value="Na_Pi_symport"/>
    <property type="match status" value="1"/>
</dbReference>
<dbReference type="STRING" id="1121025.SAMN02745249_00016"/>
<dbReference type="InterPro" id="IPR026022">
    <property type="entry name" value="PhoU_dom"/>
</dbReference>
<keyword evidence="3 6" id="KW-0812">Transmembrane</keyword>
<protein>
    <submittedName>
        <fullName evidence="8">Phosphate:Na+ symporter</fullName>
    </submittedName>
</protein>
<dbReference type="SUPFAM" id="SSF109755">
    <property type="entry name" value="PhoU-like"/>
    <property type="match status" value="1"/>
</dbReference>
<dbReference type="PANTHER" id="PTHR10010:SF46">
    <property type="entry name" value="SODIUM-DEPENDENT PHOSPHATE TRANSPORT PROTEIN 2B"/>
    <property type="match status" value="1"/>
</dbReference>
<dbReference type="Pfam" id="PF02690">
    <property type="entry name" value="Na_Pi_cotrans"/>
    <property type="match status" value="2"/>
</dbReference>
<dbReference type="InterPro" id="IPR003841">
    <property type="entry name" value="Na/Pi_transpt"/>
</dbReference>
<evidence type="ECO:0000256" key="4">
    <source>
        <dbReference type="ARBA" id="ARBA00022989"/>
    </source>
</evidence>
<reference evidence="8 9" key="1">
    <citation type="submission" date="2016-11" db="EMBL/GenBank/DDBJ databases">
        <authorList>
            <person name="Jaros S."/>
            <person name="Januszkiewicz K."/>
            <person name="Wedrychowicz H."/>
        </authorList>
    </citation>
    <scope>NUCLEOTIDE SEQUENCE [LARGE SCALE GENOMIC DNA]</scope>
    <source>
        <strain evidence="8 9">DSM 15692</strain>
    </source>
</reference>
<gene>
    <name evidence="8" type="ORF">SAMN02745249_00016</name>
</gene>
<dbReference type="InterPro" id="IPR004633">
    <property type="entry name" value="NaPi_cotrn-rel/YqeW-like"/>
</dbReference>
<dbReference type="GO" id="GO:0005436">
    <property type="term" value="F:sodium:phosphate symporter activity"/>
    <property type="evidence" value="ECO:0007669"/>
    <property type="project" value="InterPro"/>
</dbReference>
<dbReference type="RefSeq" id="WP_073294319.1">
    <property type="nucleotide sequence ID" value="NZ_FQUF01000002.1"/>
</dbReference>
<evidence type="ECO:0000259" key="7">
    <source>
        <dbReference type="Pfam" id="PF01895"/>
    </source>
</evidence>
<comment type="subcellular location">
    <subcellularLocation>
        <location evidence="1">Cell membrane</location>
        <topology evidence="1">Multi-pass membrane protein</topology>
    </subcellularLocation>
</comment>
<dbReference type="NCBIfam" id="TIGR00704">
    <property type="entry name" value="NaPi_cotrn_rel"/>
    <property type="match status" value="1"/>
</dbReference>
<feature type="domain" description="PhoU" evidence="7">
    <location>
        <begin position="339"/>
        <end position="422"/>
    </location>
</feature>
<dbReference type="EMBL" id="FQUF01000002">
    <property type="protein sequence ID" value="SHE27209.1"/>
    <property type="molecule type" value="Genomic_DNA"/>
</dbReference>
<dbReference type="InterPro" id="IPR038078">
    <property type="entry name" value="PhoU-like_sf"/>
</dbReference>
<evidence type="ECO:0000256" key="1">
    <source>
        <dbReference type="ARBA" id="ARBA00004651"/>
    </source>
</evidence>